<evidence type="ECO:0000313" key="2">
    <source>
        <dbReference type="Proteomes" id="UP000248856"/>
    </source>
</evidence>
<keyword evidence="2" id="KW-1185">Reference proteome</keyword>
<dbReference type="Proteomes" id="UP000248856">
    <property type="component" value="Unassembled WGS sequence"/>
</dbReference>
<gene>
    <name evidence="1" type="ORF">AX018_11231</name>
</gene>
<dbReference type="RefSeq" id="WP_281269576.1">
    <property type="nucleotide sequence ID" value="NZ_CBCSGC010000368.1"/>
</dbReference>
<comment type="caution">
    <text evidence="1">The sequence shown here is derived from an EMBL/GenBank/DDBJ whole genome shotgun (WGS) entry which is preliminary data.</text>
</comment>
<accession>A0A328Y7U8</accession>
<sequence length="41" mass="4354">MSEAKEGILALNDSANAHATAFKVNDGVISLFDPDMGEFNI</sequence>
<organism evidence="1 2">
    <name type="scientific">Paracidovorax anthurii</name>
    <dbReference type="NCBI Taxonomy" id="78229"/>
    <lineage>
        <taxon>Bacteria</taxon>
        <taxon>Pseudomonadati</taxon>
        <taxon>Pseudomonadota</taxon>
        <taxon>Betaproteobacteria</taxon>
        <taxon>Burkholderiales</taxon>
        <taxon>Comamonadaceae</taxon>
        <taxon>Paracidovorax</taxon>
    </lineage>
</organism>
<evidence type="ECO:0000313" key="1">
    <source>
        <dbReference type="EMBL" id="RAR70161.1"/>
    </source>
</evidence>
<protein>
    <submittedName>
        <fullName evidence="1">Uncharacterized protein</fullName>
    </submittedName>
</protein>
<name>A0A328Y7U8_9BURK</name>
<dbReference type="AlphaFoldDB" id="A0A328Y7U8"/>
<proteinExistence type="predicted"/>
<dbReference type="EMBL" id="QLTA01000123">
    <property type="protein sequence ID" value="RAR70161.1"/>
    <property type="molecule type" value="Genomic_DNA"/>
</dbReference>
<dbReference type="Gene3D" id="3.90.70.20">
    <property type="match status" value="1"/>
</dbReference>
<reference evidence="1 2" key="1">
    <citation type="submission" date="2018-06" db="EMBL/GenBank/DDBJ databases">
        <title>Genomic Encyclopedia of Archaeal and Bacterial Type Strains, Phase II (KMG-II): from individual species to whole genera.</title>
        <authorList>
            <person name="Goeker M."/>
        </authorList>
    </citation>
    <scope>NUCLEOTIDE SEQUENCE [LARGE SCALE GENOMIC DNA]</scope>
    <source>
        <strain evidence="1 2">CFPB 3232</strain>
    </source>
</reference>